<keyword evidence="8 13" id="KW-0653">Protein transport</keyword>
<keyword evidence="15" id="KW-0969">Cilium</keyword>
<proteinExistence type="inferred from homology"/>
<evidence type="ECO:0000256" key="5">
    <source>
        <dbReference type="ARBA" id="ARBA00022475"/>
    </source>
</evidence>
<evidence type="ECO:0000256" key="10">
    <source>
        <dbReference type="ARBA" id="ARBA00023136"/>
    </source>
</evidence>
<dbReference type="InterPro" id="IPR029025">
    <property type="entry name" value="T3SS_substrate_exporter_C"/>
</dbReference>
<dbReference type="SUPFAM" id="SSF160544">
    <property type="entry name" value="EscU C-terminal domain-like"/>
    <property type="match status" value="1"/>
</dbReference>
<dbReference type="RefSeq" id="WP_186923759.1">
    <property type="nucleotide sequence ID" value="NZ_JACOFW010000019.1"/>
</dbReference>
<comment type="caution">
    <text evidence="13">Lacks conserved residue(s) required for the propagation of feature annotation.</text>
</comment>
<protein>
    <recommendedName>
        <fullName evidence="3 13">Flagellar biosynthetic protein FlhB</fullName>
    </recommendedName>
</protein>
<evidence type="ECO:0000256" key="4">
    <source>
        <dbReference type="ARBA" id="ARBA00022448"/>
    </source>
</evidence>
<evidence type="ECO:0000256" key="6">
    <source>
        <dbReference type="ARBA" id="ARBA00022692"/>
    </source>
</evidence>
<sequence>MADDSGLERTEPASPQRLEKAREEGDVPRSKELSTCTVLLAAGGGLYFYGETLFNNLAKNFSRGLSFERNTAFDANFLVMQVLDSVIDVMLAFLPIAGLFLIAALGSPLLIGGWLFSFKALEPKFSRLDPFAGIGNLVSSRAGVELVKAILKTILVGVIAWMVVSRQKEAIFGLIYEPLDQASAHLGHMLGVCFLVIVGGLVLIAAIDAPYQMWAYADKLKMTHQEVVQESKEANGNPQIKAKIRQQQREMARRRMMAEVPTADVVVTNPTHFSVALKYADGSNGAPRVVAKGADAVAAKIRELAKENNVPILEAPPLARALYKHTELGDEIPEGLYAAVAEILAYVFQLRTYRKSGGLPPIEPKHIQVPTGLDPLSKDAGAQT</sequence>
<feature type="region of interest" description="Disordered" evidence="14">
    <location>
        <begin position="364"/>
        <end position="384"/>
    </location>
</feature>
<keyword evidence="15" id="KW-0966">Cell projection</keyword>
<keyword evidence="6 13" id="KW-0812">Transmembrane</keyword>
<gene>
    <name evidence="13 15" type="primary">flhB</name>
    <name evidence="15" type="ORF">H8K52_15150</name>
</gene>
<name>A0ABR6X720_9BURK</name>
<dbReference type="PRINTS" id="PR00950">
    <property type="entry name" value="TYPE3IMSPROT"/>
</dbReference>
<evidence type="ECO:0000256" key="13">
    <source>
        <dbReference type="RuleBase" id="RU364091"/>
    </source>
</evidence>
<evidence type="ECO:0000313" key="15">
    <source>
        <dbReference type="EMBL" id="MBC3808682.1"/>
    </source>
</evidence>
<keyword evidence="9 13" id="KW-1133">Transmembrane helix</keyword>
<evidence type="ECO:0000256" key="12">
    <source>
        <dbReference type="ARBA" id="ARBA00025078"/>
    </source>
</evidence>
<keyword evidence="16" id="KW-1185">Reference proteome</keyword>
<organism evidence="15 16">
    <name type="scientific">Undibacterium seohonense</name>
    <dbReference type="NCBI Taxonomy" id="1344950"/>
    <lineage>
        <taxon>Bacteria</taxon>
        <taxon>Pseudomonadati</taxon>
        <taxon>Pseudomonadota</taxon>
        <taxon>Betaproteobacteria</taxon>
        <taxon>Burkholderiales</taxon>
        <taxon>Oxalobacteraceae</taxon>
        <taxon>Undibacterium</taxon>
    </lineage>
</organism>
<keyword evidence="4 13" id="KW-0813">Transport</keyword>
<evidence type="ECO:0000256" key="8">
    <source>
        <dbReference type="ARBA" id="ARBA00022927"/>
    </source>
</evidence>
<feature type="transmembrane region" description="Helical" evidence="13">
    <location>
        <begin position="146"/>
        <end position="164"/>
    </location>
</feature>
<comment type="function">
    <text evidence="12 13">Required for formation of the rod structure in the basal body of the flagellar apparatus. Together with FliI and FliH, may constitute the export apparatus of flagellin.</text>
</comment>
<evidence type="ECO:0000256" key="3">
    <source>
        <dbReference type="ARBA" id="ARBA00021622"/>
    </source>
</evidence>
<feature type="region of interest" description="Disordered" evidence="14">
    <location>
        <begin position="1"/>
        <end position="29"/>
    </location>
</feature>
<dbReference type="EMBL" id="JACOFW010000019">
    <property type="protein sequence ID" value="MBC3808682.1"/>
    <property type="molecule type" value="Genomic_DNA"/>
</dbReference>
<evidence type="ECO:0000256" key="14">
    <source>
        <dbReference type="SAM" id="MobiDB-lite"/>
    </source>
</evidence>
<keyword evidence="5 13" id="KW-1003">Cell membrane</keyword>
<evidence type="ECO:0000256" key="11">
    <source>
        <dbReference type="ARBA" id="ARBA00023225"/>
    </source>
</evidence>
<comment type="caution">
    <text evidence="15">The sequence shown here is derived from an EMBL/GenBank/DDBJ whole genome shotgun (WGS) entry which is preliminary data.</text>
</comment>
<keyword evidence="11 13" id="KW-1006">Bacterial flagellum protein export</keyword>
<comment type="subcellular location">
    <subcellularLocation>
        <location evidence="1">Cell membrane</location>
        <topology evidence="1">Multi-pass membrane protein</topology>
    </subcellularLocation>
</comment>
<dbReference type="NCBIfam" id="TIGR00328">
    <property type="entry name" value="flhB"/>
    <property type="match status" value="1"/>
</dbReference>
<dbReference type="InterPro" id="IPR006136">
    <property type="entry name" value="FlhB"/>
</dbReference>
<evidence type="ECO:0000256" key="2">
    <source>
        <dbReference type="ARBA" id="ARBA00010690"/>
    </source>
</evidence>
<evidence type="ECO:0000256" key="1">
    <source>
        <dbReference type="ARBA" id="ARBA00004651"/>
    </source>
</evidence>
<dbReference type="Proteomes" id="UP000648257">
    <property type="component" value="Unassembled WGS sequence"/>
</dbReference>
<keyword evidence="7 13" id="KW-1005">Bacterial flagellum biogenesis</keyword>
<dbReference type="Pfam" id="PF01312">
    <property type="entry name" value="Bac_export_2"/>
    <property type="match status" value="1"/>
</dbReference>
<feature type="transmembrane region" description="Helical" evidence="13">
    <location>
        <begin position="89"/>
        <end position="116"/>
    </location>
</feature>
<evidence type="ECO:0000313" key="16">
    <source>
        <dbReference type="Proteomes" id="UP000648257"/>
    </source>
</evidence>
<reference evidence="15 16" key="1">
    <citation type="submission" date="2020-08" db="EMBL/GenBank/DDBJ databases">
        <title>Novel species isolated from subtropical streams in China.</title>
        <authorList>
            <person name="Lu H."/>
        </authorList>
    </citation>
    <scope>NUCLEOTIDE SEQUENCE [LARGE SCALE GENOMIC DNA]</scope>
    <source>
        <strain evidence="15 16">KACC 16656</strain>
    </source>
</reference>
<dbReference type="PANTHER" id="PTHR30531">
    <property type="entry name" value="FLAGELLAR BIOSYNTHETIC PROTEIN FLHB"/>
    <property type="match status" value="1"/>
</dbReference>
<feature type="transmembrane region" description="Helical" evidence="13">
    <location>
        <begin position="184"/>
        <end position="207"/>
    </location>
</feature>
<keyword evidence="15" id="KW-0282">Flagellum</keyword>
<comment type="similarity">
    <text evidence="2 13">Belongs to the type III secretion exporter family.</text>
</comment>
<dbReference type="InterPro" id="IPR006135">
    <property type="entry name" value="T3SS_substrate_exporter"/>
</dbReference>
<dbReference type="Gene3D" id="6.10.250.2080">
    <property type="match status" value="1"/>
</dbReference>
<dbReference type="Gene3D" id="3.40.1690.10">
    <property type="entry name" value="secretion proteins EscU"/>
    <property type="match status" value="1"/>
</dbReference>
<evidence type="ECO:0000256" key="7">
    <source>
        <dbReference type="ARBA" id="ARBA00022795"/>
    </source>
</evidence>
<keyword evidence="10 13" id="KW-0472">Membrane</keyword>
<evidence type="ECO:0000256" key="9">
    <source>
        <dbReference type="ARBA" id="ARBA00022989"/>
    </source>
</evidence>
<dbReference type="PANTHER" id="PTHR30531:SF12">
    <property type="entry name" value="FLAGELLAR BIOSYNTHETIC PROTEIN FLHB"/>
    <property type="match status" value="1"/>
</dbReference>
<accession>A0ABR6X720</accession>